<keyword evidence="3" id="KW-0408">Iron</keyword>
<dbReference type="GO" id="GO:0046872">
    <property type="term" value="F:metal ion binding"/>
    <property type="evidence" value="ECO:0007669"/>
    <property type="project" value="UniProtKB-KW"/>
</dbReference>
<protein>
    <submittedName>
        <fullName evidence="5">C-type cytochrome, putative</fullName>
    </submittedName>
</protein>
<dbReference type="SUPFAM" id="SSF46626">
    <property type="entry name" value="Cytochrome c"/>
    <property type="match status" value="1"/>
</dbReference>
<evidence type="ECO:0000256" key="3">
    <source>
        <dbReference type="ARBA" id="ARBA00023004"/>
    </source>
</evidence>
<evidence type="ECO:0000259" key="4">
    <source>
        <dbReference type="PROSITE" id="PS51007"/>
    </source>
</evidence>
<accession>A0A1W1DAZ5</accession>
<dbReference type="PROSITE" id="PS51007">
    <property type="entry name" value="CYTC"/>
    <property type="match status" value="1"/>
</dbReference>
<dbReference type="GO" id="GO:0020037">
    <property type="term" value="F:heme binding"/>
    <property type="evidence" value="ECO:0007669"/>
    <property type="project" value="InterPro"/>
</dbReference>
<evidence type="ECO:0000256" key="2">
    <source>
        <dbReference type="ARBA" id="ARBA00022723"/>
    </source>
</evidence>
<name>A0A1W1DAZ5_9ZZZZ</name>
<dbReference type="GO" id="GO:0009055">
    <property type="term" value="F:electron transfer activity"/>
    <property type="evidence" value="ECO:0007669"/>
    <property type="project" value="InterPro"/>
</dbReference>
<dbReference type="EMBL" id="FPHR01000031">
    <property type="protein sequence ID" value="SFV77779.1"/>
    <property type="molecule type" value="Genomic_DNA"/>
</dbReference>
<sequence length="117" mass="13150">MTNVSASDGKELYGQLCASCHTPSSSAKIAPPIFAVIDHVRQAYPQREDFISQVIEWVDEPKEEVALMPGAIRKFNLMPKLGYSQHDVEKIAAYLFDKDTILSKEYKEHKKKGHGSN</sequence>
<keyword evidence="2" id="KW-0479">Metal-binding</keyword>
<dbReference type="Gene3D" id="1.10.760.10">
    <property type="entry name" value="Cytochrome c-like domain"/>
    <property type="match status" value="1"/>
</dbReference>
<reference evidence="5" key="1">
    <citation type="submission" date="2016-10" db="EMBL/GenBank/DDBJ databases">
        <authorList>
            <person name="de Groot N.N."/>
        </authorList>
    </citation>
    <scope>NUCLEOTIDE SEQUENCE</scope>
</reference>
<feature type="domain" description="Cytochrome c" evidence="4">
    <location>
        <begin position="4"/>
        <end position="99"/>
    </location>
</feature>
<dbReference type="InterPro" id="IPR036909">
    <property type="entry name" value="Cyt_c-like_dom_sf"/>
</dbReference>
<dbReference type="InterPro" id="IPR009056">
    <property type="entry name" value="Cyt_c-like_dom"/>
</dbReference>
<organism evidence="5">
    <name type="scientific">hydrothermal vent metagenome</name>
    <dbReference type="NCBI Taxonomy" id="652676"/>
    <lineage>
        <taxon>unclassified sequences</taxon>
        <taxon>metagenomes</taxon>
        <taxon>ecological metagenomes</taxon>
    </lineage>
</organism>
<dbReference type="AlphaFoldDB" id="A0A1W1DAZ5"/>
<proteinExistence type="predicted"/>
<dbReference type="Pfam" id="PF13442">
    <property type="entry name" value="Cytochrome_CBB3"/>
    <property type="match status" value="1"/>
</dbReference>
<gene>
    <name evidence="5" type="ORF">MNB_SUP05-4-926</name>
</gene>
<evidence type="ECO:0000256" key="1">
    <source>
        <dbReference type="ARBA" id="ARBA00022617"/>
    </source>
</evidence>
<keyword evidence="1" id="KW-0349">Heme</keyword>
<evidence type="ECO:0000313" key="5">
    <source>
        <dbReference type="EMBL" id="SFV77779.1"/>
    </source>
</evidence>